<dbReference type="InterPro" id="IPR001077">
    <property type="entry name" value="COMT_C"/>
</dbReference>
<gene>
    <name evidence="5" type="ORF">FRX31_011989</name>
</gene>
<dbReference type="GO" id="GO:0008171">
    <property type="term" value="F:O-methyltransferase activity"/>
    <property type="evidence" value="ECO:0007669"/>
    <property type="project" value="InterPro"/>
</dbReference>
<keyword evidence="3" id="KW-0949">S-adenosyl-L-methionine</keyword>
<proteinExistence type="predicted"/>
<dbReference type="GO" id="GO:0032259">
    <property type="term" value="P:methylation"/>
    <property type="evidence" value="ECO:0007669"/>
    <property type="project" value="UniProtKB-KW"/>
</dbReference>
<evidence type="ECO:0000313" key="6">
    <source>
        <dbReference type="Proteomes" id="UP000554482"/>
    </source>
</evidence>
<organism evidence="5 6">
    <name type="scientific">Thalictrum thalictroides</name>
    <name type="common">Rue-anemone</name>
    <name type="synonym">Anemone thalictroides</name>
    <dbReference type="NCBI Taxonomy" id="46969"/>
    <lineage>
        <taxon>Eukaryota</taxon>
        <taxon>Viridiplantae</taxon>
        <taxon>Streptophyta</taxon>
        <taxon>Embryophyta</taxon>
        <taxon>Tracheophyta</taxon>
        <taxon>Spermatophyta</taxon>
        <taxon>Magnoliopsida</taxon>
        <taxon>Ranunculales</taxon>
        <taxon>Ranunculaceae</taxon>
        <taxon>Thalictroideae</taxon>
        <taxon>Thalictrum</taxon>
    </lineage>
</organism>
<accession>A0A7J6WM40</accession>
<comment type="caution">
    <text evidence="5">The sequence shown here is derived from an EMBL/GenBank/DDBJ whole genome shotgun (WGS) entry which is preliminary data.</text>
</comment>
<evidence type="ECO:0000256" key="2">
    <source>
        <dbReference type="ARBA" id="ARBA00022679"/>
    </source>
</evidence>
<dbReference type="OrthoDB" id="2410195at2759"/>
<dbReference type="PROSITE" id="PS51683">
    <property type="entry name" value="SAM_OMT_II"/>
    <property type="match status" value="1"/>
</dbReference>
<dbReference type="InterPro" id="IPR016461">
    <property type="entry name" value="COMT-like"/>
</dbReference>
<evidence type="ECO:0000313" key="5">
    <source>
        <dbReference type="EMBL" id="KAF5198424.1"/>
    </source>
</evidence>
<evidence type="ECO:0000259" key="4">
    <source>
        <dbReference type="Pfam" id="PF00891"/>
    </source>
</evidence>
<sequence>MFESIPSADIILLKWILHDWSDEECVKILKKCSEAIPSKDKGGKVIIIDIVIQEDNGKYESTESQLCLDILMMVVLTGKERTETEWKKLILEAGFTSYKITHALGLRSIIEVFP</sequence>
<keyword evidence="2 5" id="KW-0808">Transferase</keyword>
<protein>
    <submittedName>
        <fullName evidence="5">Myricetin o-methyltransferase</fullName>
    </submittedName>
</protein>
<reference evidence="5 6" key="1">
    <citation type="submission" date="2020-06" db="EMBL/GenBank/DDBJ databases">
        <title>Transcriptomic and genomic resources for Thalictrum thalictroides and T. hernandezii: Facilitating candidate gene discovery in an emerging model plant lineage.</title>
        <authorList>
            <person name="Arias T."/>
            <person name="Riano-Pachon D.M."/>
            <person name="Di Stilio V.S."/>
        </authorList>
    </citation>
    <scope>NUCLEOTIDE SEQUENCE [LARGE SCALE GENOMIC DNA]</scope>
    <source>
        <strain evidence="6">cv. WT478/WT964</strain>
        <tissue evidence="5">Leaves</tissue>
    </source>
</reference>
<dbReference type="AlphaFoldDB" id="A0A7J6WM40"/>
<dbReference type="Proteomes" id="UP000554482">
    <property type="component" value="Unassembled WGS sequence"/>
</dbReference>
<dbReference type="InterPro" id="IPR029063">
    <property type="entry name" value="SAM-dependent_MTases_sf"/>
</dbReference>
<dbReference type="Pfam" id="PF00891">
    <property type="entry name" value="Methyltransf_2"/>
    <property type="match status" value="1"/>
</dbReference>
<dbReference type="EMBL" id="JABWDY010013253">
    <property type="protein sequence ID" value="KAF5198424.1"/>
    <property type="molecule type" value="Genomic_DNA"/>
</dbReference>
<dbReference type="PANTHER" id="PTHR11746">
    <property type="entry name" value="O-METHYLTRANSFERASE"/>
    <property type="match status" value="1"/>
</dbReference>
<evidence type="ECO:0000256" key="1">
    <source>
        <dbReference type="ARBA" id="ARBA00022603"/>
    </source>
</evidence>
<name>A0A7J6WM40_THATH</name>
<keyword evidence="6" id="KW-1185">Reference proteome</keyword>
<keyword evidence="1 5" id="KW-0489">Methyltransferase</keyword>
<evidence type="ECO:0000256" key="3">
    <source>
        <dbReference type="ARBA" id="ARBA00022691"/>
    </source>
</evidence>
<feature type="domain" description="O-methyltransferase C-terminal" evidence="4">
    <location>
        <begin position="1"/>
        <end position="95"/>
    </location>
</feature>
<dbReference type="Gene3D" id="3.40.50.150">
    <property type="entry name" value="Vaccinia Virus protein VP39"/>
    <property type="match status" value="1"/>
</dbReference>
<dbReference type="SUPFAM" id="SSF53335">
    <property type="entry name" value="S-adenosyl-L-methionine-dependent methyltransferases"/>
    <property type="match status" value="1"/>
</dbReference>